<dbReference type="CDD" id="cd01949">
    <property type="entry name" value="GGDEF"/>
    <property type="match status" value="1"/>
</dbReference>
<dbReference type="Proteomes" id="UP001596435">
    <property type="component" value="Unassembled WGS sequence"/>
</dbReference>
<evidence type="ECO:0000259" key="4">
    <source>
        <dbReference type="PROSITE" id="PS50887"/>
    </source>
</evidence>
<dbReference type="InterPro" id="IPR052155">
    <property type="entry name" value="Biofilm_reg_signaling"/>
</dbReference>
<dbReference type="SUPFAM" id="SSF55785">
    <property type="entry name" value="PYP-like sensor domain (PAS domain)"/>
    <property type="match status" value="1"/>
</dbReference>
<comment type="caution">
    <text evidence="5">The sequence shown here is derived from an EMBL/GenBank/DDBJ whole genome shotgun (WGS) entry which is preliminary data.</text>
</comment>
<gene>
    <name evidence="5" type="ORF">ACFQMG_06515</name>
</gene>
<dbReference type="PROSITE" id="PS50113">
    <property type="entry name" value="PAC"/>
    <property type="match status" value="1"/>
</dbReference>
<dbReference type="PROSITE" id="PS50883">
    <property type="entry name" value="EAL"/>
    <property type="match status" value="1"/>
</dbReference>
<name>A0ABW2FUB8_9ACTN</name>
<feature type="domain" description="PAC" evidence="2">
    <location>
        <begin position="211"/>
        <end position="263"/>
    </location>
</feature>
<feature type="domain" description="GGDEF" evidence="4">
    <location>
        <begin position="294"/>
        <end position="428"/>
    </location>
</feature>
<accession>A0ABW2FUB8</accession>
<protein>
    <submittedName>
        <fullName evidence="5">Bifunctional diguanylate cyclase/phosphodiesterase</fullName>
    </submittedName>
</protein>
<proteinExistence type="predicted"/>
<dbReference type="InterPro" id="IPR043128">
    <property type="entry name" value="Rev_trsase/Diguanyl_cyclase"/>
</dbReference>
<dbReference type="Gene3D" id="3.30.450.20">
    <property type="entry name" value="PAS domain"/>
    <property type="match status" value="1"/>
</dbReference>
<dbReference type="SMART" id="SM00267">
    <property type="entry name" value="GGDEF"/>
    <property type="match status" value="1"/>
</dbReference>
<dbReference type="SMART" id="SM00086">
    <property type="entry name" value="PAC"/>
    <property type="match status" value="1"/>
</dbReference>
<dbReference type="PANTHER" id="PTHR44757">
    <property type="entry name" value="DIGUANYLATE CYCLASE DGCP"/>
    <property type="match status" value="1"/>
</dbReference>
<dbReference type="SMART" id="SM00052">
    <property type="entry name" value="EAL"/>
    <property type="match status" value="1"/>
</dbReference>
<dbReference type="CDD" id="cd00130">
    <property type="entry name" value="PAS"/>
    <property type="match status" value="1"/>
</dbReference>
<dbReference type="InterPro" id="IPR000160">
    <property type="entry name" value="GGDEF_dom"/>
</dbReference>
<evidence type="ECO:0000313" key="5">
    <source>
        <dbReference type="EMBL" id="MFC7179215.1"/>
    </source>
</evidence>
<dbReference type="CDD" id="cd01948">
    <property type="entry name" value="EAL"/>
    <property type="match status" value="1"/>
</dbReference>
<dbReference type="NCBIfam" id="TIGR00254">
    <property type="entry name" value="GGDEF"/>
    <property type="match status" value="1"/>
</dbReference>
<keyword evidence="6" id="KW-1185">Reference proteome</keyword>
<dbReference type="EMBL" id="JBHTAJ010000009">
    <property type="protein sequence ID" value="MFC7179215.1"/>
    <property type="molecule type" value="Genomic_DNA"/>
</dbReference>
<feature type="domain" description="EAL" evidence="3">
    <location>
        <begin position="437"/>
        <end position="696"/>
    </location>
</feature>
<evidence type="ECO:0000259" key="3">
    <source>
        <dbReference type="PROSITE" id="PS50883"/>
    </source>
</evidence>
<dbReference type="InterPro" id="IPR001610">
    <property type="entry name" value="PAC"/>
</dbReference>
<dbReference type="NCBIfam" id="TIGR00229">
    <property type="entry name" value="sensory_box"/>
    <property type="match status" value="1"/>
</dbReference>
<dbReference type="Gene3D" id="3.30.70.270">
    <property type="match status" value="1"/>
</dbReference>
<feature type="domain" description="PAS" evidence="1">
    <location>
        <begin position="137"/>
        <end position="207"/>
    </location>
</feature>
<dbReference type="InterPro" id="IPR000014">
    <property type="entry name" value="PAS"/>
</dbReference>
<dbReference type="RefSeq" id="WP_345708237.1">
    <property type="nucleotide sequence ID" value="NZ_BAABKV010000001.1"/>
</dbReference>
<dbReference type="PANTHER" id="PTHR44757:SF2">
    <property type="entry name" value="BIOFILM ARCHITECTURE MAINTENANCE PROTEIN MBAA"/>
    <property type="match status" value="1"/>
</dbReference>
<dbReference type="PROSITE" id="PS50112">
    <property type="entry name" value="PAS"/>
    <property type="match status" value="1"/>
</dbReference>
<evidence type="ECO:0000313" key="6">
    <source>
        <dbReference type="Proteomes" id="UP001596435"/>
    </source>
</evidence>
<evidence type="ECO:0000259" key="1">
    <source>
        <dbReference type="PROSITE" id="PS50112"/>
    </source>
</evidence>
<dbReference type="SUPFAM" id="SSF141868">
    <property type="entry name" value="EAL domain-like"/>
    <property type="match status" value="1"/>
</dbReference>
<dbReference type="Pfam" id="PF00563">
    <property type="entry name" value="EAL"/>
    <property type="match status" value="1"/>
</dbReference>
<dbReference type="InterPro" id="IPR029787">
    <property type="entry name" value="Nucleotide_cyclase"/>
</dbReference>
<dbReference type="InterPro" id="IPR035965">
    <property type="entry name" value="PAS-like_dom_sf"/>
</dbReference>
<evidence type="ECO:0000259" key="2">
    <source>
        <dbReference type="PROSITE" id="PS50113"/>
    </source>
</evidence>
<dbReference type="Gene3D" id="3.20.20.450">
    <property type="entry name" value="EAL domain"/>
    <property type="match status" value="1"/>
</dbReference>
<dbReference type="PROSITE" id="PS50887">
    <property type="entry name" value="GGDEF"/>
    <property type="match status" value="1"/>
</dbReference>
<organism evidence="5 6">
    <name type="scientific">Kitasatospora paranensis</name>
    <dbReference type="NCBI Taxonomy" id="258053"/>
    <lineage>
        <taxon>Bacteria</taxon>
        <taxon>Bacillati</taxon>
        <taxon>Actinomycetota</taxon>
        <taxon>Actinomycetes</taxon>
        <taxon>Kitasatosporales</taxon>
        <taxon>Streptomycetaceae</taxon>
        <taxon>Kitasatospora</taxon>
    </lineage>
</organism>
<dbReference type="InterPro" id="IPR001633">
    <property type="entry name" value="EAL_dom"/>
</dbReference>
<dbReference type="SUPFAM" id="SSF55073">
    <property type="entry name" value="Nucleotide cyclase"/>
    <property type="match status" value="1"/>
</dbReference>
<sequence length="720" mass="78185">MSDGPAAGGAADLREEWAALLGRGHGGAVHPRVLDGLVEQCTDLLERSRQQRPFDPRPAQRAGALLVDAHFTDPDLLARAVQILHRHPAQGSGAQLAGAFAAGWAAALRERTLREQEAIRLAADTARHEVERALRESEARFRALFESAAIGIGIGDVEGNILAVNRALGEIFGAGPEEMAGRRVGDLVHPEDTPGVWEAYGDLISGTREYLQFDKPYYRKDGEVVWTHLTVSLIRDDDGVPKYQVAMLEDITDRYRLQERLRHQATHDPLTGLPNRAAFFERLERLFEEPEPGARFGLCYVDLDGFKVVNDSLGHDMGDQLLTAVAGRLEAALSPLGHLVARLGGDEFVVLLENCRGEQEAVAAAKTVLAALAKPVMVGDHKLAVGASVGVLERRVATTTPGAAVRAADLTLYRAKEAGRGRWTLFDPKENARAVSRYAVSVRMPSALDRGEFFIDYQPLVNLADGSLAAVEALVRWRHPQLGVLGPEEFVGTAEETGLIMPLGRWVLEQACSQAADWVQRFGDRAPQLNVNLAVRQARNSGLVGDLDRILRSTGLQPAKLQLEITESTVVGPEDEALKSLHGLVDLGVSLAVDDFGTGWSNLAYLRDLPVSGLKIAGSFVGDLHDPAKDTHLGWRIVSGLVSLAHTLGLTVTAEGVENRSDAERLRLMGCDWAQGWHFGRPVRPGEIARRIAEANLPEAPEAVDLAARIGAKRTYQPEI</sequence>
<dbReference type="Pfam" id="PF13426">
    <property type="entry name" value="PAS_9"/>
    <property type="match status" value="1"/>
</dbReference>
<reference evidence="6" key="1">
    <citation type="journal article" date="2019" name="Int. J. Syst. Evol. Microbiol.">
        <title>The Global Catalogue of Microorganisms (GCM) 10K type strain sequencing project: providing services to taxonomists for standard genome sequencing and annotation.</title>
        <authorList>
            <consortium name="The Broad Institute Genomics Platform"/>
            <consortium name="The Broad Institute Genome Sequencing Center for Infectious Disease"/>
            <person name="Wu L."/>
            <person name="Ma J."/>
        </authorList>
    </citation>
    <scope>NUCLEOTIDE SEQUENCE [LARGE SCALE GENOMIC DNA]</scope>
    <source>
        <strain evidence="6">CGMCC 1.12859</strain>
    </source>
</reference>
<dbReference type="SMART" id="SM00091">
    <property type="entry name" value="PAS"/>
    <property type="match status" value="1"/>
</dbReference>
<dbReference type="InterPro" id="IPR035919">
    <property type="entry name" value="EAL_sf"/>
</dbReference>
<dbReference type="Pfam" id="PF00990">
    <property type="entry name" value="GGDEF"/>
    <property type="match status" value="1"/>
</dbReference>
<dbReference type="InterPro" id="IPR000700">
    <property type="entry name" value="PAS-assoc_C"/>
</dbReference>